<keyword evidence="3" id="KW-1185">Reference proteome</keyword>
<evidence type="ECO:0000313" key="3">
    <source>
        <dbReference type="Proteomes" id="UP000053676"/>
    </source>
</evidence>
<dbReference type="EMBL" id="KI660340">
    <property type="protein sequence ID" value="ETN74704.1"/>
    <property type="molecule type" value="Genomic_DNA"/>
</dbReference>
<organism evidence="2 3">
    <name type="scientific">Necator americanus</name>
    <name type="common">Human hookworm</name>
    <dbReference type="NCBI Taxonomy" id="51031"/>
    <lineage>
        <taxon>Eukaryota</taxon>
        <taxon>Metazoa</taxon>
        <taxon>Ecdysozoa</taxon>
        <taxon>Nematoda</taxon>
        <taxon>Chromadorea</taxon>
        <taxon>Rhabditida</taxon>
        <taxon>Rhabditina</taxon>
        <taxon>Rhabditomorpha</taxon>
        <taxon>Strongyloidea</taxon>
        <taxon>Ancylostomatidae</taxon>
        <taxon>Bunostominae</taxon>
        <taxon>Necator</taxon>
    </lineage>
</organism>
<name>W2SY59_NECAM</name>
<dbReference type="KEGG" id="nai:NECAME_12793"/>
<dbReference type="STRING" id="51031.W2SY59"/>
<dbReference type="OrthoDB" id="5875178at2759"/>
<proteinExistence type="predicted"/>
<dbReference type="PANTHER" id="PTHR40314">
    <property type="entry name" value="PROTEIN CBG09102-RELATED"/>
    <property type="match status" value="1"/>
</dbReference>
<dbReference type="PANTHER" id="PTHR40314:SF3">
    <property type="entry name" value="VWFD DOMAIN-CONTAINING PROTEIN"/>
    <property type="match status" value="1"/>
</dbReference>
<reference evidence="3" key="1">
    <citation type="journal article" date="2014" name="Nat. Genet.">
        <title>Genome of the human hookworm Necator americanus.</title>
        <authorList>
            <person name="Tang Y.T."/>
            <person name="Gao X."/>
            <person name="Rosa B.A."/>
            <person name="Abubucker S."/>
            <person name="Hallsworth-Pepin K."/>
            <person name="Martin J."/>
            <person name="Tyagi R."/>
            <person name="Heizer E."/>
            <person name="Zhang X."/>
            <person name="Bhonagiri-Palsikar V."/>
            <person name="Minx P."/>
            <person name="Warren W.C."/>
            <person name="Wang Q."/>
            <person name="Zhan B."/>
            <person name="Hotez P.J."/>
            <person name="Sternberg P.W."/>
            <person name="Dougall A."/>
            <person name="Gaze S.T."/>
            <person name="Mulvenna J."/>
            <person name="Sotillo J."/>
            <person name="Ranganathan S."/>
            <person name="Rabelo E.M."/>
            <person name="Wilson R.K."/>
            <person name="Felgner P.L."/>
            <person name="Bethony J."/>
            <person name="Hawdon J.M."/>
            <person name="Gasser R.B."/>
            <person name="Loukas A."/>
            <person name="Mitreva M."/>
        </authorList>
    </citation>
    <scope>NUCLEOTIDE SEQUENCE [LARGE SCALE GENOMIC DNA]</scope>
</reference>
<feature type="region of interest" description="Disordered" evidence="1">
    <location>
        <begin position="73"/>
        <end position="128"/>
    </location>
</feature>
<feature type="compositionally biased region" description="Gly residues" evidence="1">
    <location>
        <begin position="106"/>
        <end position="122"/>
    </location>
</feature>
<dbReference type="OMA" id="FARRTFY"/>
<protein>
    <submittedName>
        <fullName evidence="2">Uncharacterized protein</fullName>
    </submittedName>
</protein>
<gene>
    <name evidence="2" type="ORF">NECAME_12793</name>
</gene>
<dbReference type="InterPro" id="IPR055273">
    <property type="entry name" value="CBG09102/CBG15751-like_dom"/>
</dbReference>
<dbReference type="AlphaFoldDB" id="W2SY59"/>
<accession>W2SY59</accession>
<dbReference type="Proteomes" id="UP000053676">
    <property type="component" value="Unassembled WGS sequence"/>
</dbReference>
<sequence length="128" mass="12510">MLGGLILYFARRTFYADWYRGMYKRYGCDASGVTGGVTGSQFGATSTGGLQILFKIVVFKSKLHAAGGLSTMGTTTGGGTTGSNSTMGTTGGGSTMGGTPTSTSGGTTGGTEGGTTGGGTTGGDTVPM</sequence>
<evidence type="ECO:0000313" key="2">
    <source>
        <dbReference type="EMBL" id="ETN74704.1"/>
    </source>
</evidence>
<evidence type="ECO:0000256" key="1">
    <source>
        <dbReference type="SAM" id="MobiDB-lite"/>
    </source>
</evidence>